<dbReference type="InterPro" id="IPR007131">
    <property type="entry name" value="SHD1"/>
</dbReference>
<dbReference type="Pfam" id="PF24081">
    <property type="entry name" value="PH_SLA1"/>
    <property type="match status" value="1"/>
</dbReference>
<dbReference type="Proteomes" id="UP000799421">
    <property type="component" value="Unassembled WGS sequence"/>
</dbReference>
<feature type="compositionally biased region" description="Pro residues" evidence="16">
    <location>
        <begin position="159"/>
        <end position="168"/>
    </location>
</feature>
<keyword evidence="6 15" id="KW-0728">SH3 domain</keyword>
<feature type="compositionally biased region" description="Polar residues" evidence="16">
    <location>
        <begin position="871"/>
        <end position="886"/>
    </location>
</feature>
<evidence type="ECO:0000256" key="8">
    <source>
        <dbReference type="ARBA" id="ARBA00022490"/>
    </source>
</evidence>
<dbReference type="Gene3D" id="2.30.30.40">
    <property type="entry name" value="SH3 Domains"/>
    <property type="match status" value="3"/>
</dbReference>
<evidence type="ECO:0000256" key="1">
    <source>
        <dbReference type="ARBA" id="ARBA00004125"/>
    </source>
</evidence>
<organism evidence="18 19">
    <name type="scientific">Piedraia hortae CBS 480.64</name>
    <dbReference type="NCBI Taxonomy" id="1314780"/>
    <lineage>
        <taxon>Eukaryota</taxon>
        <taxon>Fungi</taxon>
        <taxon>Dikarya</taxon>
        <taxon>Ascomycota</taxon>
        <taxon>Pezizomycotina</taxon>
        <taxon>Dothideomycetes</taxon>
        <taxon>Dothideomycetidae</taxon>
        <taxon>Capnodiales</taxon>
        <taxon>Piedraiaceae</taxon>
        <taxon>Piedraia</taxon>
    </lineage>
</organism>
<evidence type="ECO:0000256" key="9">
    <source>
        <dbReference type="ARBA" id="ARBA00022583"/>
    </source>
</evidence>
<dbReference type="GO" id="GO:0003779">
    <property type="term" value="F:actin binding"/>
    <property type="evidence" value="ECO:0007669"/>
    <property type="project" value="UniProtKB-KW"/>
</dbReference>
<evidence type="ECO:0000256" key="4">
    <source>
        <dbReference type="ARBA" id="ARBA00007948"/>
    </source>
</evidence>
<dbReference type="GO" id="GO:0006897">
    <property type="term" value="P:endocytosis"/>
    <property type="evidence" value="ECO:0007669"/>
    <property type="project" value="UniProtKB-KW"/>
</dbReference>
<keyword evidence="7" id="KW-1003">Cell membrane</keyword>
<dbReference type="InterPro" id="IPR013761">
    <property type="entry name" value="SAM/pointed_sf"/>
</dbReference>
<dbReference type="PROSITE" id="PS50002">
    <property type="entry name" value="SH3"/>
    <property type="match status" value="2"/>
</dbReference>
<evidence type="ECO:0000256" key="16">
    <source>
        <dbReference type="SAM" id="MobiDB-lite"/>
    </source>
</evidence>
<dbReference type="CDD" id="cd11775">
    <property type="entry name" value="SH3_Sla1p_3"/>
    <property type="match status" value="1"/>
</dbReference>
<feature type="compositionally biased region" description="Low complexity" evidence="16">
    <location>
        <begin position="788"/>
        <end position="803"/>
    </location>
</feature>
<dbReference type="Pfam" id="PF03983">
    <property type="entry name" value="SHD1"/>
    <property type="match status" value="1"/>
</dbReference>
<protein>
    <recommendedName>
        <fullName evidence="5">Actin cytoskeleton-regulatory complex protein SLA1</fullName>
    </recommendedName>
</protein>
<dbReference type="GO" id="GO:0030479">
    <property type="term" value="C:actin cortical patch"/>
    <property type="evidence" value="ECO:0007669"/>
    <property type="project" value="UniProtKB-SubCell"/>
</dbReference>
<dbReference type="AlphaFoldDB" id="A0A6A7BYT0"/>
<dbReference type="SMART" id="SM00326">
    <property type="entry name" value="SH3"/>
    <property type="match status" value="3"/>
</dbReference>
<evidence type="ECO:0000313" key="18">
    <source>
        <dbReference type="EMBL" id="KAF2859688.1"/>
    </source>
</evidence>
<dbReference type="Gene3D" id="1.10.150.50">
    <property type="entry name" value="Transcription Factor, Ets-1"/>
    <property type="match status" value="1"/>
</dbReference>
<dbReference type="Pfam" id="PF00018">
    <property type="entry name" value="SH3_1"/>
    <property type="match status" value="2"/>
</dbReference>
<feature type="region of interest" description="Disordered" evidence="16">
    <location>
        <begin position="493"/>
        <end position="530"/>
    </location>
</feature>
<evidence type="ECO:0000256" key="3">
    <source>
        <dbReference type="ARBA" id="ARBA00004413"/>
    </source>
</evidence>
<feature type="region of interest" description="Disordered" evidence="16">
    <location>
        <begin position="690"/>
        <end position="732"/>
    </location>
</feature>
<feature type="compositionally biased region" description="Low complexity" evidence="16">
    <location>
        <begin position="990"/>
        <end position="1004"/>
    </location>
</feature>
<name>A0A6A7BYT0_9PEZI</name>
<dbReference type="InterPro" id="IPR001452">
    <property type="entry name" value="SH3_domain"/>
</dbReference>
<dbReference type="SUPFAM" id="SSF50044">
    <property type="entry name" value="SH3-domain"/>
    <property type="match status" value="3"/>
</dbReference>
<feature type="region of interest" description="Disordered" evidence="16">
    <location>
        <begin position="212"/>
        <end position="281"/>
    </location>
</feature>
<keyword evidence="14" id="KW-0206">Cytoskeleton</keyword>
<dbReference type="GO" id="GO:0043130">
    <property type="term" value="F:ubiquitin binding"/>
    <property type="evidence" value="ECO:0007669"/>
    <property type="project" value="InterPro"/>
</dbReference>
<dbReference type="GO" id="GO:0042802">
    <property type="term" value="F:identical protein binding"/>
    <property type="evidence" value="ECO:0007669"/>
    <property type="project" value="InterPro"/>
</dbReference>
<keyword evidence="10" id="KW-0677">Repeat</keyword>
<accession>A0A6A7BYT0</accession>
<feature type="compositionally biased region" description="Low complexity" evidence="16">
    <location>
        <begin position="248"/>
        <end position="260"/>
    </location>
</feature>
<evidence type="ECO:0000256" key="13">
    <source>
        <dbReference type="ARBA" id="ARBA00023203"/>
    </source>
</evidence>
<dbReference type="InterPro" id="IPR035821">
    <property type="entry name" value="Sla1_SH3_3"/>
</dbReference>
<dbReference type="GO" id="GO:0010008">
    <property type="term" value="C:endosome membrane"/>
    <property type="evidence" value="ECO:0007669"/>
    <property type="project" value="UniProtKB-SubCell"/>
</dbReference>
<evidence type="ECO:0000313" key="19">
    <source>
        <dbReference type="Proteomes" id="UP000799421"/>
    </source>
</evidence>
<feature type="compositionally biased region" description="Basic and acidic residues" evidence="16">
    <location>
        <begin position="756"/>
        <end position="767"/>
    </location>
</feature>
<evidence type="ECO:0000259" key="17">
    <source>
        <dbReference type="PROSITE" id="PS50002"/>
    </source>
</evidence>
<evidence type="ECO:0000256" key="6">
    <source>
        <dbReference type="ARBA" id="ARBA00022443"/>
    </source>
</evidence>
<gene>
    <name evidence="18" type="ORF">K470DRAFT_282561</name>
</gene>
<dbReference type="GO" id="GO:0030674">
    <property type="term" value="F:protein-macromolecule adaptor activity"/>
    <property type="evidence" value="ECO:0007669"/>
    <property type="project" value="InterPro"/>
</dbReference>
<evidence type="ECO:0000256" key="11">
    <source>
        <dbReference type="ARBA" id="ARBA00022753"/>
    </source>
</evidence>
<dbReference type="FunFam" id="2.30.30.40:FF:000256">
    <property type="entry name" value="Actin cytoskeleton-regulatory complex protein SLA1"/>
    <property type="match status" value="1"/>
</dbReference>
<proteinExistence type="inferred from homology"/>
<evidence type="ECO:0000256" key="7">
    <source>
        <dbReference type="ARBA" id="ARBA00022475"/>
    </source>
</evidence>
<reference evidence="18" key="1">
    <citation type="journal article" date="2020" name="Stud. Mycol.">
        <title>101 Dothideomycetes genomes: a test case for predicting lifestyles and emergence of pathogens.</title>
        <authorList>
            <person name="Haridas S."/>
            <person name="Albert R."/>
            <person name="Binder M."/>
            <person name="Bloem J."/>
            <person name="Labutti K."/>
            <person name="Salamov A."/>
            <person name="Andreopoulos B."/>
            <person name="Baker S."/>
            <person name="Barry K."/>
            <person name="Bills G."/>
            <person name="Bluhm B."/>
            <person name="Cannon C."/>
            <person name="Castanera R."/>
            <person name="Culley D."/>
            <person name="Daum C."/>
            <person name="Ezra D."/>
            <person name="Gonzalez J."/>
            <person name="Henrissat B."/>
            <person name="Kuo A."/>
            <person name="Liang C."/>
            <person name="Lipzen A."/>
            <person name="Lutzoni F."/>
            <person name="Magnuson J."/>
            <person name="Mondo S."/>
            <person name="Nolan M."/>
            <person name="Ohm R."/>
            <person name="Pangilinan J."/>
            <person name="Park H.-J."/>
            <person name="Ramirez L."/>
            <person name="Alfaro M."/>
            <person name="Sun H."/>
            <person name="Tritt A."/>
            <person name="Yoshinaga Y."/>
            <person name="Zwiers L.-H."/>
            <person name="Turgeon B."/>
            <person name="Goodwin S."/>
            <person name="Spatafora J."/>
            <person name="Crous P."/>
            <person name="Grigoriev I."/>
        </authorList>
    </citation>
    <scope>NUCLEOTIDE SEQUENCE</scope>
    <source>
        <strain evidence="18">CBS 480.64</strain>
    </source>
</reference>
<keyword evidence="19" id="KW-1185">Reference proteome</keyword>
<dbReference type="CDD" id="cd11773">
    <property type="entry name" value="SH3_Sla1p_1"/>
    <property type="match status" value="1"/>
</dbReference>
<keyword evidence="9" id="KW-0254">Endocytosis</keyword>
<dbReference type="PRINTS" id="PR00452">
    <property type="entry name" value="SH3DOMAIN"/>
</dbReference>
<comment type="subcellular location">
    <subcellularLocation>
        <location evidence="3">Cell membrane</location>
        <topology evidence="3">Peripheral membrane protein</topology>
        <orientation evidence="3">Cytoplasmic side</orientation>
    </subcellularLocation>
    <subcellularLocation>
        <location evidence="2">Cytoplasm</location>
        <location evidence="2">Cytoskeleton</location>
        <location evidence="2">Actin patch</location>
    </subcellularLocation>
    <subcellularLocation>
        <location evidence="1">Endosome membrane</location>
        <topology evidence="1">Peripheral membrane protein</topology>
        <orientation evidence="1">Cytoplasmic side</orientation>
    </subcellularLocation>
</comment>
<dbReference type="Pfam" id="PF14604">
    <property type="entry name" value="SH3_9"/>
    <property type="match status" value="1"/>
</dbReference>
<feature type="domain" description="SH3" evidence="17">
    <location>
        <begin position="401"/>
        <end position="463"/>
    </location>
</feature>
<keyword evidence="8" id="KW-0963">Cytoplasm</keyword>
<keyword evidence="12" id="KW-0472">Membrane</keyword>
<keyword evidence="11" id="KW-0967">Endosome</keyword>
<evidence type="ECO:0000256" key="10">
    <source>
        <dbReference type="ARBA" id="ARBA00022737"/>
    </source>
</evidence>
<evidence type="ECO:0000256" key="14">
    <source>
        <dbReference type="ARBA" id="ARBA00023212"/>
    </source>
</evidence>
<dbReference type="PANTHER" id="PTHR15735:SF19">
    <property type="entry name" value="ACTIN CYTOSKELETON-REGULATORY COMPLEX PROTEIN SLA1"/>
    <property type="match status" value="1"/>
</dbReference>
<dbReference type="InterPro" id="IPR056996">
    <property type="entry name" value="PH_SLA1"/>
</dbReference>
<evidence type="ECO:0000256" key="15">
    <source>
        <dbReference type="PROSITE-ProRule" id="PRU00192"/>
    </source>
</evidence>
<dbReference type="Gene3D" id="2.30.30.700">
    <property type="entry name" value="SLA1 homology domain 1"/>
    <property type="match status" value="1"/>
</dbReference>
<sequence>MSFVDVCRASYDYAPQTDEELTVAEGDLLLVLEKDEDDWWKCKKKAATDDDDEPEGLVPANYVEKVQPISHARALYDYAQQTDEELSFQEEDLLDVYDDSDTDWTLVGAGGHYGFAPAIYIEVTGAPTATVASPPAPGPAPAPVPALVLQERAMAPLPIIPKQPPADEPLPGEADYPSRGQIPSTAHSAAAASPAANLAKVIAQKTGDMDVPATASRGLASPPLPARPPGSAETGESEDEVPPPKPQRPQSQLQSPQLPKRPSRQHPGVRTSLVRHNEDVPRSPSGYHLYNIHEMVSSMGKSKKVAMVLGINIAKGVIMIEPEKSRNGSPIEWTAEKLKHYSIEGKHVFIDLVQPGKSVDFHAGSKDTAQEIVAHLGELAGAVRAEGLREVWAASAGTGTGTKKKGLMLYEFAAQGDDEVTVAADDEVIVLDDKKSDEWWMVRRVKNGKEGVVPASYVEITGLLSGTEAIPGLHAAKSTVEQNRMEEARLVREATKNKSKETSIPQRGSSLADEPKESRQKTKPNQARVRTWTDRTGTFKVEAEFLALRDRKIHLHKQNGVRIAVPVDKMALDDIEYVERVTGTTLDDEKPIGIIQRRLTEKKKKEEESHRAQPKVGASVQNKHEEYWFDFFLTCGVNPQICQRYATSFSNDQMTPDVLPEVNEQLLRTLGLKEGDILRVMKHLDNKFDRKKSAAGPEGEGGLFSGPGGALKNNTTKGRPAPAVRAADTVSDDAFKPRELEKAAAGGFDDSAWDVKPAKSEPPKPEPSRPNVDLLSSILTPLEPEKPAPVTTAPPATTSAPAPQGADQALFDKIAALAPANRPKPQPQQATPTGLAPMTTTASAPGVPPPMGGQFGPQLQPQLTGHPAMYSQPQQFTGYNSTQAMPQNYPPLQPQPTGLSFQPASSFGQQQAMQQYPQPTGFQQPSYQQQLINGAQANSPFADPNPRQSFHPMPTGMAGMNPTGFQQQPSFNISQPTGLAPQPSMPQLPPQQTGGVFGPGQPVQPLMPQKTGPAPPVRFGVSSTPLAPQPTGRANLAKATPQNPFGF</sequence>
<comment type="similarity">
    <text evidence="4">Belongs to the SLA1 family.</text>
</comment>
<dbReference type="PANTHER" id="PTHR15735">
    <property type="entry name" value="FCH AND DOUBLE SH3 DOMAINS PROTEIN"/>
    <property type="match status" value="1"/>
</dbReference>
<evidence type="ECO:0000256" key="12">
    <source>
        <dbReference type="ARBA" id="ARBA00023136"/>
    </source>
</evidence>
<evidence type="ECO:0000256" key="2">
    <source>
        <dbReference type="ARBA" id="ARBA00004134"/>
    </source>
</evidence>
<feature type="domain" description="SH3" evidence="17">
    <location>
        <begin position="2"/>
        <end position="68"/>
    </location>
</feature>
<dbReference type="InterPro" id="IPR035800">
    <property type="entry name" value="Sla1_SH3_1"/>
</dbReference>
<evidence type="ECO:0000256" key="5">
    <source>
        <dbReference type="ARBA" id="ARBA00020357"/>
    </source>
</evidence>
<dbReference type="InterPro" id="IPR036028">
    <property type="entry name" value="SH3-like_dom_sf"/>
</dbReference>
<dbReference type="OrthoDB" id="26539at2759"/>
<dbReference type="EMBL" id="MU005990">
    <property type="protein sequence ID" value="KAF2859688.1"/>
    <property type="molecule type" value="Genomic_DNA"/>
</dbReference>
<feature type="region of interest" description="Disordered" evidence="16">
    <location>
        <begin position="969"/>
        <end position="1047"/>
    </location>
</feature>
<feature type="compositionally biased region" description="Polar residues" evidence="16">
    <location>
        <begin position="827"/>
        <end position="843"/>
    </location>
</feature>
<feature type="region of interest" description="Disordered" evidence="16">
    <location>
        <begin position="744"/>
        <end position="894"/>
    </location>
</feature>
<dbReference type="GO" id="GO:0005886">
    <property type="term" value="C:plasma membrane"/>
    <property type="evidence" value="ECO:0007669"/>
    <property type="project" value="UniProtKB-SubCell"/>
</dbReference>
<keyword evidence="13" id="KW-0009">Actin-binding</keyword>
<feature type="region of interest" description="Disordered" evidence="16">
    <location>
        <begin position="159"/>
        <end position="191"/>
    </location>
</feature>
<feature type="compositionally biased region" description="Gly residues" evidence="16">
    <location>
        <begin position="698"/>
        <end position="709"/>
    </location>
</feature>